<protein>
    <submittedName>
        <fullName evidence="7">MATE family membrane protein, Rfbx family</fullName>
    </submittedName>
</protein>
<comment type="subcellular location">
    <subcellularLocation>
        <location evidence="1">Cell membrane</location>
        <topology evidence="1">Multi-pass membrane protein</topology>
    </subcellularLocation>
</comment>
<evidence type="ECO:0000256" key="4">
    <source>
        <dbReference type="ARBA" id="ARBA00022989"/>
    </source>
</evidence>
<dbReference type="InterPro" id="IPR050833">
    <property type="entry name" value="Poly_Biosynth_Transport"/>
</dbReference>
<feature type="transmembrane region" description="Helical" evidence="6">
    <location>
        <begin position="331"/>
        <end position="350"/>
    </location>
</feature>
<proteinExistence type="predicted"/>
<dbReference type="Proteomes" id="UP000663586">
    <property type="component" value="Chromosome"/>
</dbReference>
<feature type="transmembrane region" description="Helical" evidence="6">
    <location>
        <begin position="117"/>
        <end position="139"/>
    </location>
</feature>
<dbReference type="PANTHER" id="PTHR30250">
    <property type="entry name" value="PST FAMILY PREDICTED COLANIC ACID TRANSPORTER"/>
    <property type="match status" value="1"/>
</dbReference>
<feature type="transmembrane region" description="Helical" evidence="6">
    <location>
        <begin position="423"/>
        <end position="442"/>
    </location>
</feature>
<dbReference type="GeneID" id="70683852"/>
<evidence type="ECO:0000256" key="2">
    <source>
        <dbReference type="ARBA" id="ARBA00022475"/>
    </source>
</evidence>
<evidence type="ECO:0000313" key="8">
    <source>
        <dbReference type="Proteomes" id="UP000663586"/>
    </source>
</evidence>
<evidence type="ECO:0000256" key="3">
    <source>
        <dbReference type="ARBA" id="ARBA00022692"/>
    </source>
</evidence>
<keyword evidence="8" id="KW-1185">Reference proteome</keyword>
<evidence type="ECO:0000256" key="6">
    <source>
        <dbReference type="SAM" id="Phobius"/>
    </source>
</evidence>
<name>A0A897MMV1_9EURY</name>
<feature type="transmembrane region" description="Helical" evidence="6">
    <location>
        <begin position="177"/>
        <end position="196"/>
    </location>
</feature>
<feature type="transmembrane region" description="Helical" evidence="6">
    <location>
        <begin position="40"/>
        <end position="61"/>
    </location>
</feature>
<feature type="transmembrane region" description="Helical" evidence="6">
    <location>
        <begin position="390"/>
        <end position="411"/>
    </location>
</feature>
<feature type="transmembrane region" description="Helical" evidence="6">
    <location>
        <begin position="305"/>
        <end position="325"/>
    </location>
</feature>
<feature type="transmembrane region" description="Helical" evidence="6">
    <location>
        <begin position="82"/>
        <end position="105"/>
    </location>
</feature>
<dbReference type="Pfam" id="PF01943">
    <property type="entry name" value="Polysacc_synt"/>
    <property type="match status" value="1"/>
</dbReference>
<reference evidence="7" key="1">
    <citation type="submission" date="2020-11" db="EMBL/GenBank/DDBJ databases">
        <title>Carbohydrate-dependent, anaerobic sulfur respiration: A novel catabolism in halophilic archaea.</title>
        <authorList>
            <person name="Sorokin D.Y."/>
            <person name="Messina E."/>
            <person name="Smedile F."/>
            <person name="La Cono V."/>
            <person name="Hallsworth J.E."/>
            <person name="Yakimov M.M."/>
        </authorList>
    </citation>
    <scope>NUCLEOTIDE SEQUENCE</scope>
    <source>
        <strain evidence="7">AArc-S</strain>
    </source>
</reference>
<dbReference type="EMBL" id="CP064786">
    <property type="protein sequence ID" value="QSG01701.1"/>
    <property type="molecule type" value="Genomic_DNA"/>
</dbReference>
<dbReference type="PANTHER" id="PTHR30250:SF26">
    <property type="entry name" value="PSMA PROTEIN"/>
    <property type="match status" value="1"/>
</dbReference>
<evidence type="ECO:0000313" key="7">
    <source>
        <dbReference type="EMBL" id="QSG01701.1"/>
    </source>
</evidence>
<organism evidence="7 8">
    <name type="scientific">Natranaeroarchaeum sulfidigenes</name>
    <dbReference type="NCBI Taxonomy" id="2784880"/>
    <lineage>
        <taxon>Archaea</taxon>
        <taxon>Methanobacteriati</taxon>
        <taxon>Methanobacteriota</taxon>
        <taxon>Stenosarchaea group</taxon>
        <taxon>Halobacteria</taxon>
        <taxon>Halobacteriales</taxon>
        <taxon>Natronoarchaeaceae</taxon>
        <taxon>Natranaeroarchaeum</taxon>
    </lineage>
</organism>
<keyword evidence="2" id="KW-1003">Cell membrane</keyword>
<dbReference type="AlphaFoldDB" id="A0A897MMV1"/>
<sequence>MNIIRGFVSILGSKIGKLILGVVITPLIVRFLGSELYGDYAFLMSLLAITMIIVNAGIFDGTRKFIAEDMKNSNWVEQVFGFYLRVAIILALIVAVAFAVFSWIGLAERFLGDGFEVYFYLLGLLIVARQANSVARGGLMGLGLEDRSEPLLVIRKLLFGVSAVSLLYLGYNVGGVLVGHFLATSVTAAVAYVFFFKRVDVKSVFIPVTDGFPKRELLSFNGLSIVLILLTASLYHVDILFLRLIAGDQATGYYRAALVIAEFLWFVPTALQMVLLHSSSELWSKGENTRITELSSRATRYNLSFILLLAIGLTALASDFLPLYFGPEFEASVLPLLVLLPGVIGFALARPMFAIGQGKGDLSILIGATGTAALVNLLLNVLLIPMYGMIGAAVATSIGYGLMAVLHTLAARRNGFNPVQNLRLVRIGIVAVIAAIFIFGAATLIESSIISLIVVPPLGFIVYSVLTFRFEVISIEELEPVTNRLPETLEKHIEPVLQWIT</sequence>
<feature type="transmembrane region" description="Helical" evidence="6">
    <location>
        <begin position="256"/>
        <end position="276"/>
    </location>
</feature>
<feature type="transmembrane region" description="Helical" evidence="6">
    <location>
        <begin position="448"/>
        <end position="466"/>
    </location>
</feature>
<feature type="transmembrane region" description="Helical" evidence="6">
    <location>
        <begin position="217"/>
        <end position="236"/>
    </location>
</feature>
<accession>A0A897MMV1</accession>
<dbReference type="GO" id="GO:0005886">
    <property type="term" value="C:plasma membrane"/>
    <property type="evidence" value="ECO:0007669"/>
    <property type="project" value="UniProtKB-SubCell"/>
</dbReference>
<feature type="transmembrane region" description="Helical" evidence="6">
    <location>
        <begin position="151"/>
        <end position="171"/>
    </location>
</feature>
<keyword evidence="4 6" id="KW-1133">Transmembrane helix</keyword>
<dbReference type="RefSeq" id="WP_238478812.1">
    <property type="nucleotide sequence ID" value="NZ_CP064786.1"/>
</dbReference>
<keyword evidence="3 6" id="KW-0812">Transmembrane</keyword>
<feature type="transmembrane region" description="Helical" evidence="6">
    <location>
        <begin position="362"/>
        <end position="384"/>
    </location>
</feature>
<evidence type="ECO:0000256" key="1">
    <source>
        <dbReference type="ARBA" id="ARBA00004651"/>
    </source>
</evidence>
<dbReference type="KEGG" id="hara:AArcS_0472"/>
<keyword evidence="5 6" id="KW-0472">Membrane</keyword>
<feature type="transmembrane region" description="Helical" evidence="6">
    <location>
        <begin position="7"/>
        <end position="28"/>
    </location>
</feature>
<gene>
    <name evidence="7" type="primary">aglR2</name>
    <name evidence="7" type="ORF">AArcS_0472</name>
</gene>
<evidence type="ECO:0000256" key="5">
    <source>
        <dbReference type="ARBA" id="ARBA00023136"/>
    </source>
</evidence>
<dbReference type="InterPro" id="IPR002797">
    <property type="entry name" value="Polysacc_synth"/>
</dbReference>